<dbReference type="NCBIfam" id="TIGR01557">
    <property type="entry name" value="myb_SHAQKYF"/>
    <property type="match status" value="1"/>
</dbReference>
<evidence type="ECO:0000259" key="7">
    <source>
        <dbReference type="PROSITE" id="PS51294"/>
    </source>
</evidence>
<evidence type="ECO:0000256" key="2">
    <source>
        <dbReference type="ARBA" id="ARBA00023015"/>
    </source>
</evidence>
<accession>A0A8T2SJT9</accession>
<sequence>MDLTVGGSNVTSKYEQPHDQHPFLRASVHETRDPTKIQAYLQSLNDELRKIEAFKRELPICMQLLSSEIETSKMQLYRCRCDDTYRDHLSLNATEFSELKSRMHMSDYIISKILHSLPEEANCARCAGDRIRPPSLCLHKEENTSSEDQEEVSDIASKLYNTRTMNCNEDSHFGNTDLGTIPGGAFTPFKDKKRKLMDKADRTTIPSLSCHQAKPYGPNWSSSTSIGAEREEASSHQHASDQSPCHGAHVTQESDGILSNQQSPHRKPRRCWSPELHCKFVNALKQLGGSEVATPKQIREIMQVNGLTNDEIKSHLQKYRLHVKRPSTTNSTLSPTDSVGKGPSGTAPQLIVLGRIWNPKLFL</sequence>
<keyword evidence="2" id="KW-0805">Transcription regulation</keyword>
<dbReference type="Pfam" id="PF00249">
    <property type="entry name" value="Myb_DNA-binding"/>
    <property type="match status" value="1"/>
</dbReference>
<dbReference type="FunFam" id="1.10.10.60:FF:000002">
    <property type="entry name" value="Myb family transcription factor"/>
    <property type="match status" value="1"/>
</dbReference>
<dbReference type="GO" id="GO:0003700">
    <property type="term" value="F:DNA-binding transcription factor activity"/>
    <property type="evidence" value="ECO:0007669"/>
    <property type="project" value="InterPro"/>
</dbReference>
<dbReference type="InterPro" id="IPR044787">
    <property type="entry name" value="HHO5-like"/>
</dbReference>
<reference evidence="8" key="1">
    <citation type="submission" date="2021-08" db="EMBL/GenBank/DDBJ databases">
        <title>WGS assembly of Ceratopteris richardii.</title>
        <authorList>
            <person name="Marchant D.B."/>
            <person name="Chen G."/>
            <person name="Jenkins J."/>
            <person name="Shu S."/>
            <person name="Leebens-Mack J."/>
            <person name="Grimwood J."/>
            <person name="Schmutz J."/>
            <person name="Soltis P."/>
            <person name="Soltis D."/>
            <person name="Chen Z.-H."/>
        </authorList>
    </citation>
    <scope>NUCLEOTIDE SEQUENCE</scope>
    <source>
        <strain evidence="8">Whitten #5841</strain>
        <tissue evidence="8">Leaf</tissue>
    </source>
</reference>
<name>A0A8T2SJT9_CERRI</name>
<evidence type="ECO:0000256" key="3">
    <source>
        <dbReference type="ARBA" id="ARBA00023125"/>
    </source>
</evidence>
<feature type="compositionally biased region" description="Polar residues" evidence="6">
    <location>
        <begin position="251"/>
        <end position="263"/>
    </location>
</feature>
<dbReference type="PROSITE" id="PS51294">
    <property type="entry name" value="HTH_MYB"/>
    <property type="match status" value="1"/>
</dbReference>
<feature type="compositionally biased region" description="Basic and acidic residues" evidence="6">
    <location>
        <begin position="228"/>
        <end position="239"/>
    </location>
</feature>
<feature type="compositionally biased region" description="Polar residues" evidence="6">
    <location>
        <begin position="1"/>
        <end position="14"/>
    </location>
</feature>
<evidence type="ECO:0000313" key="8">
    <source>
        <dbReference type="EMBL" id="KAH7352426.1"/>
    </source>
</evidence>
<keyword evidence="3" id="KW-0238">DNA-binding</keyword>
<dbReference type="GO" id="GO:0005634">
    <property type="term" value="C:nucleus"/>
    <property type="evidence" value="ECO:0007669"/>
    <property type="project" value="UniProtKB-SubCell"/>
</dbReference>
<dbReference type="OMA" id="EVQTSHE"/>
<keyword evidence="9" id="KW-1185">Reference proteome</keyword>
<evidence type="ECO:0000256" key="6">
    <source>
        <dbReference type="SAM" id="MobiDB-lite"/>
    </source>
</evidence>
<dbReference type="OrthoDB" id="1908613at2759"/>
<gene>
    <name evidence="8" type="ORF">KP509_19G044500</name>
</gene>
<evidence type="ECO:0000256" key="5">
    <source>
        <dbReference type="ARBA" id="ARBA00023242"/>
    </source>
</evidence>
<evidence type="ECO:0000313" key="9">
    <source>
        <dbReference type="Proteomes" id="UP000825935"/>
    </source>
</evidence>
<evidence type="ECO:0000256" key="4">
    <source>
        <dbReference type="ARBA" id="ARBA00023163"/>
    </source>
</evidence>
<dbReference type="Gene3D" id="1.10.10.60">
    <property type="entry name" value="Homeodomain-like"/>
    <property type="match status" value="1"/>
</dbReference>
<dbReference type="PANTHER" id="PTHR31003">
    <property type="entry name" value="MYB FAMILY TRANSCRIPTION FACTOR"/>
    <property type="match status" value="1"/>
</dbReference>
<dbReference type="InterPro" id="IPR001005">
    <property type="entry name" value="SANT/Myb"/>
</dbReference>
<keyword evidence="4" id="KW-0804">Transcription</keyword>
<proteinExistence type="predicted"/>
<dbReference type="InterPro" id="IPR009057">
    <property type="entry name" value="Homeodomain-like_sf"/>
</dbReference>
<feature type="compositionally biased region" description="Polar residues" evidence="6">
    <location>
        <begin position="326"/>
        <end position="337"/>
    </location>
</feature>
<dbReference type="Proteomes" id="UP000825935">
    <property type="component" value="Chromosome 19"/>
</dbReference>
<feature type="region of interest" description="Disordered" evidence="6">
    <location>
        <begin position="1"/>
        <end position="20"/>
    </location>
</feature>
<protein>
    <recommendedName>
        <fullName evidence="7">HTH myb-type domain-containing protein</fullName>
    </recommendedName>
</protein>
<comment type="caution">
    <text evidence="8">The sequence shown here is derived from an EMBL/GenBank/DDBJ whole genome shotgun (WGS) entry which is preliminary data.</text>
</comment>
<dbReference type="InterPro" id="IPR006447">
    <property type="entry name" value="Myb_dom_plants"/>
</dbReference>
<dbReference type="SUPFAM" id="SSF46689">
    <property type="entry name" value="Homeodomain-like"/>
    <property type="match status" value="1"/>
</dbReference>
<dbReference type="GO" id="GO:0003677">
    <property type="term" value="F:DNA binding"/>
    <property type="evidence" value="ECO:0007669"/>
    <property type="project" value="UniProtKB-KW"/>
</dbReference>
<organism evidence="8 9">
    <name type="scientific">Ceratopteris richardii</name>
    <name type="common">Triangle waterfern</name>
    <dbReference type="NCBI Taxonomy" id="49495"/>
    <lineage>
        <taxon>Eukaryota</taxon>
        <taxon>Viridiplantae</taxon>
        <taxon>Streptophyta</taxon>
        <taxon>Embryophyta</taxon>
        <taxon>Tracheophyta</taxon>
        <taxon>Polypodiopsida</taxon>
        <taxon>Polypodiidae</taxon>
        <taxon>Polypodiales</taxon>
        <taxon>Pteridineae</taxon>
        <taxon>Pteridaceae</taxon>
        <taxon>Parkerioideae</taxon>
        <taxon>Ceratopteris</taxon>
    </lineage>
</organism>
<feature type="domain" description="HTH myb-type" evidence="7">
    <location>
        <begin position="266"/>
        <end position="324"/>
    </location>
</feature>
<dbReference type="PANTHER" id="PTHR31003:SF19">
    <property type="entry name" value="MYB FAMILY TRANSCRIPTION FACTOR EFM"/>
    <property type="match status" value="1"/>
</dbReference>
<dbReference type="EMBL" id="CM035424">
    <property type="protein sequence ID" value="KAH7352426.1"/>
    <property type="molecule type" value="Genomic_DNA"/>
</dbReference>
<dbReference type="InterPro" id="IPR058673">
    <property type="entry name" value="HHO5-like_N"/>
</dbReference>
<dbReference type="InterPro" id="IPR017930">
    <property type="entry name" value="Myb_dom"/>
</dbReference>
<dbReference type="AlphaFoldDB" id="A0A8T2SJT9"/>
<keyword evidence="5" id="KW-0539">Nucleus</keyword>
<evidence type="ECO:0000256" key="1">
    <source>
        <dbReference type="ARBA" id="ARBA00004123"/>
    </source>
</evidence>
<feature type="region of interest" description="Disordered" evidence="6">
    <location>
        <begin position="325"/>
        <end position="345"/>
    </location>
</feature>
<dbReference type="Pfam" id="PF26575">
    <property type="entry name" value="HHO5_N"/>
    <property type="match status" value="1"/>
</dbReference>
<feature type="region of interest" description="Disordered" evidence="6">
    <location>
        <begin position="202"/>
        <end position="270"/>
    </location>
</feature>
<comment type="subcellular location">
    <subcellularLocation>
        <location evidence="1">Nucleus</location>
    </subcellularLocation>
</comment>